<comment type="caution">
    <text evidence="1">The sequence shown here is derived from an EMBL/GenBank/DDBJ whole genome shotgun (WGS) entry which is preliminary data.</text>
</comment>
<reference evidence="1 2" key="1">
    <citation type="submission" date="2020-02" db="EMBL/GenBank/DDBJ databases">
        <authorList>
            <person name="Chen W.-M."/>
        </authorList>
    </citation>
    <scope>NUCLEOTIDE SEQUENCE [LARGE SCALE GENOMIC DNA]</scope>
    <source>
        <strain evidence="1 2">TWA-26</strain>
    </source>
</reference>
<evidence type="ECO:0000313" key="2">
    <source>
        <dbReference type="Proteomes" id="UP000761423"/>
    </source>
</evidence>
<dbReference type="RefSeq" id="WP_166236597.1">
    <property type="nucleotide sequence ID" value="NZ_JAAJBV010000004.1"/>
</dbReference>
<dbReference type="Proteomes" id="UP000761423">
    <property type="component" value="Unassembled WGS sequence"/>
</dbReference>
<proteinExistence type="predicted"/>
<name>A0ABX0ID78_9FLAO</name>
<gene>
    <name evidence="1" type="ORF">G4L40_07565</name>
</gene>
<accession>A0ABX0ID78</accession>
<evidence type="ECO:0000313" key="1">
    <source>
        <dbReference type="EMBL" id="NHM04562.1"/>
    </source>
</evidence>
<organism evidence="1 2">
    <name type="scientific">Flavobacterium celericrescens</name>
    <dbReference type="NCBI Taxonomy" id="2709780"/>
    <lineage>
        <taxon>Bacteria</taxon>
        <taxon>Pseudomonadati</taxon>
        <taxon>Bacteroidota</taxon>
        <taxon>Flavobacteriia</taxon>
        <taxon>Flavobacteriales</taxon>
        <taxon>Flavobacteriaceae</taxon>
        <taxon>Flavobacterium</taxon>
    </lineage>
</organism>
<keyword evidence="2" id="KW-1185">Reference proteome</keyword>
<evidence type="ECO:0008006" key="3">
    <source>
        <dbReference type="Google" id="ProtNLM"/>
    </source>
</evidence>
<sequence length="301" mass="32599">MKNTFKTLAFLFIGTLAFNSCDSVGDDEELNYGQGSYVTQFSVAEKTGFFLKDDSEVFPFDIPVELVGGNGLALNSDLNLTYEVNLDESTAVEGTHFTFDTPGNTTVVPAGNKFSAIKINVDSATLDDQNPPVLVLDLVSATSSGNTVVISGNKNRIYVTLQGTCTSDLAGNYSVVTTRISPAGGPYTRDNEMIDEISTGTYNTTTVGNYKAVTDLTLTGTWNNLDASLSDVGYDFKEVCGRVKVEEQNLAHAYSNIVTQSSTQYTNSIVDEATGVITIQYSIWFTSNTVERTYQSVYTPM</sequence>
<dbReference type="EMBL" id="JAAJBV010000004">
    <property type="protein sequence ID" value="NHM04562.1"/>
    <property type="molecule type" value="Genomic_DNA"/>
</dbReference>
<protein>
    <recommendedName>
        <fullName evidence="3">DUF1735 domain-containing protein</fullName>
    </recommendedName>
</protein>